<protein>
    <submittedName>
        <fullName evidence="1">PRY3 protein</fullName>
    </submittedName>
</protein>
<dbReference type="AlphaFoldDB" id="Q2W6D9"/>
<gene>
    <name evidence="1" type="ordered locus">amb1782</name>
</gene>
<proteinExistence type="predicted"/>
<dbReference type="STRING" id="342108.amb1782"/>
<dbReference type="HOGENOM" id="CLU_537247_0_0_5"/>
<accession>Q2W6D9</accession>
<name>Q2W6D9_PARM1</name>
<dbReference type="Proteomes" id="UP000007058">
    <property type="component" value="Chromosome"/>
</dbReference>
<dbReference type="EMBL" id="AP007255">
    <property type="protein sequence ID" value="BAE50586.1"/>
    <property type="molecule type" value="Genomic_DNA"/>
</dbReference>
<dbReference type="OrthoDB" id="5461292at2"/>
<reference evidence="1 2" key="1">
    <citation type="journal article" date="2005" name="DNA Res.">
        <title>Complete genome sequence of the facultative anaerobic magnetotactic bacterium Magnetospirillum sp. strain AMB-1.</title>
        <authorList>
            <person name="Matsunaga T."/>
            <person name="Okamura Y."/>
            <person name="Fukuda Y."/>
            <person name="Wahyudi A.T."/>
            <person name="Murase Y."/>
            <person name="Takeyama H."/>
        </authorList>
    </citation>
    <scope>NUCLEOTIDE SEQUENCE [LARGE SCALE GENOMIC DNA]</scope>
    <source>
        <strain evidence="2">ATCC 700264 / AMB-1</strain>
    </source>
</reference>
<evidence type="ECO:0000313" key="1">
    <source>
        <dbReference type="EMBL" id="BAE50586.1"/>
    </source>
</evidence>
<dbReference type="KEGG" id="mag:amb1782"/>
<evidence type="ECO:0000313" key="2">
    <source>
        <dbReference type="Proteomes" id="UP000007058"/>
    </source>
</evidence>
<sequence>MTGLSLTPFAPSVYAGAGAQTGTGYPLAIDAATAALSFVAGPWQPTVTNTDMAVHIAAGVVPTASGITSVSAQSVTLGAAHATLPRIDRVVLDRVTGTASVVAGTAAASPAAPAIPAGKLPCLKMLVPATATTVLNTNGTDERAPWLLGLGSAAFLVAGAAIGNVLQLGNVGGNPALGIVDASQVTGITAAQINGLATADLVARDQIAATNLRLMLATSISTGALVQGKQWELGSDEWSSGSSGYTYVSAAPSYYGSQSAATTGNTRASDGSPGSSWTYTDRAYSIPNSVTVTSLGIWSNATSGNGTLYIMERTSAGNYAVRASQAVTFTATGWIDVTLSSPYVVPASGTFYVGAWCNASVGVTSSGAFATYNGQASGSFSASETSGSMHVTRVTYTSGASNMTLLSPAVSVSAAPSYADLYFLYKDDSGSAVLGTDLTVELSGNGSVWVAATISSLIGAVGYDGTYSVLRARANVSGPSSGTSLRARLKTLNTKAQRVAAPALYAE</sequence>
<organism evidence="1 2">
    <name type="scientific">Paramagnetospirillum magneticum (strain ATCC 700264 / AMB-1)</name>
    <name type="common">Magnetospirillum magneticum</name>
    <dbReference type="NCBI Taxonomy" id="342108"/>
    <lineage>
        <taxon>Bacteria</taxon>
        <taxon>Pseudomonadati</taxon>
        <taxon>Pseudomonadota</taxon>
        <taxon>Alphaproteobacteria</taxon>
        <taxon>Rhodospirillales</taxon>
        <taxon>Magnetospirillaceae</taxon>
        <taxon>Paramagnetospirillum</taxon>
    </lineage>
</organism>
<keyword evidence="2" id="KW-1185">Reference proteome</keyword>
<dbReference type="RefSeq" id="WP_011384187.1">
    <property type="nucleotide sequence ID" value="NC_007626.1"/>
</dbReference>